<dbReference type="PANTHER" id="PTHR12702">
    <property type="entry name" value="SEC15"/>
    <property type="match status" value="1"/>
</dbReference>
<dbReference type="PANTHER" id="PTHR12702:SF0">
    <property type="entry name" value="EXOCYST COMPLEX COMPONENT 6"/>
    <property type="match status" value="1"/>
</dbReference>
<dbReference type="EMBL" id="KV891571">
    <property type="protein sequence ID" value="OON23291.1"/>
    <property type="molecule type" value="Genomic_DNA"/>
</dbReference>
<dbReference type="Gene3D" id="1.10.357.30">
    <property type="entry name" value="Exocyst complex subunit Sec15 C-terminal domain, N-terminal subdomain"/>
    <property type="match status" value="1"/>
</dbReference>
<evidence type="ECO:0000259" key="8">
    <source>
        <dbReference type="Pfam" id="PF20651"/>
    </source>
</evidence>
<feature type="domain" description="Exocyst complex component EXOC6/Sec15 N-terminal" evidence="8">
    <location>
        <begin position="60"/>
        <end position="228"/>
    </location>
</feature>
<evidence type="ECO:0000256" key="3">
    <source>
        <dbReference type="ARBA" id="ARBA00022483"/>
    </source>
</evidence>
<dbReference type="GO" id="GO:0006886">
    <property type="term" value="P:intracellular protein transport"/>
    <property type="evidence" value="ECO:0007669"/>
    <property type="project" value="InterPro"/>
</dbReference>
<dbReference type="GO" id="GO:0006893">
    <property type="term" value="P:Golgi to plasma membrane transport"/>
    <property type="evidence" value="ECO:0007669"/>
    <property type="project" value="TreeGrafter"/>
</dbReference>
<dbReference type="InterPro" id="IPR046361">
    <property type="entry name" value="EXOC6/Sec15_C"/>
</dbReference>
<gene>
    <name evidence="9" type="ORF">X801_00804</name>
</gene>
<keyword evidence="2 5" id="KW-0813">Transport</keyword>
<dbReference type="PIRSF" id="PIRSF025007">
    <property type="entry name" value="Sec15"/>
    <property type="match status" value="1"/>
</dbReference>
<dbReference type="GO" id="GO:0000145">
    <property type="term" value="C:exocyst"/>
    <property type="evidence" value="ECO:0007669"/>
    <property type="project" value="UniProtKB-UniRule"/>
</dbReference>
<dbReference type="InterPro" id="IPR007225">
    <property type="entry name" value="EXOC6/Sec15"/>
</dbReference>
<dbReference type="Gene3D" id="1.20.58.670">
    <property type="entry name" value="Dsl1p vesicle tethering complex, Tip20p subunit, domain D"/>
    <property type="match status" value="1"/>
</dbReference>
<comment type="function">
    <text evidence="5">Component of the exocyst complex involved in the docking of exocytic vesicles with fusion sites on the plasma membrane.</text>
</comment>
<dbReference type="InterPro" id="IPR048359">
    <property type="entry name" value="EXOC6_Sec15_N"/>
</dbReference>
<protein>
    <recommendedName>
        <fullName evidence="5">Exocyst complex component</fullName>
    </recommendedName>
</protein>
<keyword evidence="10" id="KW-1185">Reference proteome</keyword>
<dbReference type="InterPro" id="IPR042044">
    <property type="entry name" value="EXOC6PINT-1/Sec15/Tip20_C_dom2"/>
</dbReference>
<feature type="domain" description="Exocyst complex subunit EXOC6/Sec15 C-terminal" evidence="7">
    <location>
        <begin position="460"/>
        <end position="857"/>
    </location>
</feature>
<accession>A0A1S8X9C2</accession>
<evidence type="ECO:0000313" key="9">
    <source>
        <dbReference type="EMBL" id="OON23291.1"/>
    </source>
</evidence>
<evidence type="ECO:0000256" key="5">
    <source>
        <dbReference type="PIRNR" id="PIRNR025007"/>
    </source>
</evidence>
<evidence type="ECO:0000256" key="4">
    <source>
        <dbReference type="ARBA" id="ARBA00023054"/>
    </source>
</evidence>
<evidence type="ECO:0000259" key="7">
    <source>
        <dbReference type="Pfam" id="PF04091"/>
    </source>
</evidence>
<dbReference type="InterPro" id="IPR042045">
    <property type="entry name" value="EXOC6/Sec15_C_dom1"/>
</dbReference>
<proteinExistence type="inferred from homology"/>
<evidence type="ECO:0000256" key="1">
    <source>
        <dbReference type="ARBA" id="ARBA00007944"/>
    </source>
</evidence>
<dbReference type="GO" id="GO:0016020">
    <property type="term" value="C:membrane"/>
    <property type="evidence" value="ECO:0007669"/>
    <property type="project" value="TreeGrafter"/>
</dbReference>
<sequence>MNSPNPGPLDFTLLLGEIESGSSGSIANVIRKLREHEVAAYKAGVGGPTGELVASFISALDERANERNIEIEKMCAHHYQGFAEATRDLLSIQNDSSTMQSDIQALNTKLEAAVDAYNSSCSALSNCKVTLEIIEQCIEALQLTLPILEQYSRVEQSISEGRFHNALRTLEDLERNQLDRVRSYAFSEVMSYRIPIMRAEIKNASLAQLTDFLEHIRKHSVRLGAIAMKESADISGMDSEELLGSIGGGSKESSKMNDPESQTLDSLTGSGRSKQNSGDAAAVVLEKELDELRLVAADCYDEDGTVTGSTTSSKCIPAHLRMEDLVDFGPVYRCLHIHTMLNERPEFERYYCAQRRKQCQLSLSLTMNQQTNLRKYAEFFGGICGFFFIDDYLRHTVPGSSTSFQTYLDELWGATTERLVEFARLNSDACESADELIRLKDYSTLFIRTMTSLGFPAAGLSEMIAWIQRKYHRLLAGQWREKFEVILSQDDFTPIKIANSDEMNKLVNLYPPGLTAELDALPYPRQLCYSWMVPRIYKTVRDYIDLCGRFCAHVDLSCSELEDTVNRVTNSLFIDCLNVVLVSSIRQSERMLPRLIQFCTNLEELETVCGHLDAHLQTLIPTAAVNEVVDSSSRNLIPSRHTNQETDLAPNLITGANPPRSRLHGASLLKDIRSLVESLIYDHLNNCVEEFIGMVSYNQASTGELNGSSYPVALNGAVSETSLKPNEHIVDMTTWLSTTFQAFANIPPKVAQTACISVCKCIAAALYRLLLNPQFCELSELSIMQMSADLSQCENFVRTQPVPGVDRQMLWLIFADLRQLLDLFRREDWAVFISSYGKPDNPYDRVSSTVAIRLLERARETEKKRGGILGGLFKGDRDRRRKVDDVLRQLRDIKIHPRQ</sequence>
<feature type="region of interest" description="Disordered" evidence="6">
    <location>
        <begin position="240"/>
        <end position="276"/>
    </location>
</feature>
<comment type="similarity">
    <text evidence="1 5">Belongs to the SEC15 family.</text>
</comment>
<name>A0A1S8X9C2_OPIVI</name>
<evidence type="ECO:0000256" key="2">
    <source>
        <dbReference type="ARBA" id="ARBA00022448"/>
    </source>
</evidence>
<feature type="compositionally biased region" description="Polar residues" evidence="6">
    <location>
        <begin position="259"/>
        <end position="276"/>
    </location>
</feature>
<dbReference type="Proteomes" id="UP000243686">
    <property type="component" value="Unassembled WGS sequence"/>
</dbReference>
<keyword evidence="4" id="KW-0175">Coiled coil</keyword>
<keyword evidence="3 5" id="KW-0268">Exocytosis</keyword>
<dbReference type="GO" id="GO:0090522">
    <property type="term" value="P:vesicle tethering involved in exocytosis"/>
    <property type="evidence" value="ECO:0007669"/>
    <property type="project" value="UniProtKB-UniRule"/>
</dbReference>
<evidence type="ECO:0000313" key="10">
    <source>
        <dbReference type="Proteomes" id="UP000243686"/>
    </source>
</evidence>
<evidence type="ECO:0000256" key="6">
    <source>
        <dbReference type="SAM" id="MobiDB-lite"/>
    </source>
</evidence>
<dbReference type="Pfam" id="PF04091">
    <property type="entry name" value="Sec15_C"/>
    <property type="match status" value="1"/>
</dbReference>
<dbReference type="AlphaFoldDB" id="A0A1S8X9C2"/>
<reference evidence="9 10" key="1">
    <citation type="submission" date="2015-03" db="EMBL/GenBank/DDBJ databases">
        <title>Draft genome of the nematode, Opisthorchis viverrini.</title>
        <authorList>
            <person name="Mitreva M."/>
        </authorList>
    </citation>
    <scope>NUCLEOTIDE SEQUENCE [LARGE SCALE GENOMIC DNA]</scope>
    <source>
        <strain evidence="9">Khon Kaen</strain>
    </source>
</reference>
<organism evidence="9 10">
    <name type="scientific">Opisthorchis viverrini</name>
    <name type="common">Southeast Asian liver fluke</name>
    <dbReference type="NCBI Taxonomy" id="6198"/>
    <lineage>
        <taxon>Eukaryota</taxon>
        <taxon>Metazoa</taxon>
        <taxon>Spiralia</taxon>
        <taxon>Lophotrochozoa</taxon>
        <taxon>Platyhelminthes</taxon>
        <taxon>Trematoda</taxon>
        <taxon>Digenea</taxon>
        <taxon>Opisthorchiida</taxon>
        <taxon>Opisthorchiata</taxon>
        <taxon>Opisthorchiidae</taxon>
        <taxon>Opisthorchis</taxon>
    </lineage>
</organism>
<dbReference type="Pfam" id="PF20651">
    <property type="entry name" value="EXOC6_Sec15_N"/>
    <property type="match status" value="1"/>
</dbReference>